<protein>
    <submittedName>
        <fullName evidence="1">Uncharacterized protein</fullName>
    </submittedName>
</protein>
<name>A0A4Y2UJT8_ARAVE</name>
<dbReference type="EMBL" id="BGPR01037541">
    <property type="protein sequence ID" value="GBO13178.1"/>
    <property type="molecule type" value="Genomic_DNA"/>
</dbReference>
<feature type="non-terminal residue" evidence="1">
    <location>
        <position position="1"/>
    </location>
</feature>
<comment type="caution">
    <text evidence="1">The sequence shown here is derived from an EMBL/GenBank/DDBJ whole genome shotgun (WGS) entry which is preliminary data.</text>
</comment>
<gene>
    <name evidence="1" type="ORF">AVEN_99936_1</name>
</gene>
<accession>A0A4Y2UJT8</accession>
<dbReference type="OrthoDB" id="10062343at2759"/>
<reference evidence="1 2" key="1">
    <citation type="journal article" date="2019" name="Sci. Rep.">
        <title>Orb-weaving spider Araneus ventricosus genome elucidates the spidroin gene catalogue.</title>
        <authorList>
            <person name="Kono N."/>
            <person name="Nakamura H."/>
            <person name="Ohtoshi R."/>
            <person name="Moran D.A.P."/>
            <person name="Shinohara A."/>
            <person name="Yoshida Y."/>
            <person name="Fujiwara M."/>
            <person name="Mori M."/>
            <person name="Tomita M."/>
            <person name="Arakawa K."/>
        </authorList>
    </citation>
    <scope>NUCLEOTIDE SEQUENCE [LARGE SCALE GENOMIC DNA]</scope>
</reference>
<evidence type="ECO:0000313" key="1">
    <source>
        <dbReference type="EMBL" id="GBO13178.1"/>
    </source>
</evidence>
<keyword evidence="2" id="KW-1185">Reference proteome</keyword>
<proteinExistence type="predicted"/>
<dbReference type="Proteomes" id="UP000499080">
    <property type="component" value="Unassembled WGS sequence"/>
</dbReference>
<dbReference type="AlphaFoldDB" id="A0A4Y2UJT8"/>
<evidence type="ECO:0000313" key="2">
    <source>
        <dbReference type="Proteomes" id="UP000499080"/>
    </source>
</evidence>
<sequence length="224" mass="25523">YAKRKLKQAESQIKKELSFVLKVDEAESDDTECDIEKRKKNEEIKTKCDDTDRLVELMKVKLNSNLTKREKIQVLTIAPQSWSRKRVATEFNVTEYMARKARDLTLEKGILAIPGSRIVNKISQEVMETVNFFYEDVKYSMMMPGAKDRLNDTAKIAGPKPNIITYTVIANTDGVLPTLSQPFRKWVKGLCAHSDNCYGGCSHTKHLQGLRGLKNPLFFVDTMA</sequence>
<organism evidence="1 2">
    <name type="scientific">Araneus ventricosus</name>
    <name type="common">Orbweaver spider</name>
    <name type="synonym">Epeira ventricosa</name>
    <dbReference type="NCBI Taxonomy" id="182803"/>
    <lineage>
        <taxon>Eukaryota</taxon>
        <taxon>Metazoa</taxon>
        <taxon>Ecdysozoa</taxon>
        <taxon>Arthropoda</taxon>
        <taxon>Chelicerata</taxon>
        <taxon>Arachnida</taxon>
        <taxon>Araneae</taxon>
        <taxon>Araneomorphae</taxon>
        <taxon>Entelegynae</taxon>
        <taxon>Araneoidea</taxon>
        <taxon>Araneidae</taxon>
        <taxon>Araneus</taxon>
    </lineage>
</organism>